<keyword evidence="3" id="KW-1185">Reference proteome</keyword>
<feature type="transmembrane region" description="Helical" evidence="1">
    <location>
        <begin position="12"/>
        <end position="41"/>
    </location>
</feature>
<feature type="transmembrane region" description="Helical" evidence="1">
    <location>
        <begin position="87"/>
        <end position="107"/>
    </location>
</feature>
<gene>
    <name evidence="2" type="ORF">ACFFTR_19825</name>
</gene>
<evidence type="ECO:0000313" key="3">
    <source>
        <dbReference type="Proteomes" id="UP001589608"/>
    </source>
</evidence>
<accession>A0ABV5M8Y1</accession>
<dbReference type="PANTHER" id="PTHR31272">
    <property type="entry name" value="CYTOCHROME C-TYPE BIOGENESIS PROTEIN HI_1454-RELATED"/>
    <property type="match status" value="1"/>
</dbReference>
<comment type="caution">
    <text evidence="2">The sequence shown here is derived from an EMBL/GenBank/DDBJ whole genome shotgun (WGS) entry which is preliminary data.</text>
</comment>
<keyword evidence="1" id="KW-0472">Membrane</keyword>
<dbReference type="InterPro" id="IPR051790">
    <property type="entry name" value="Cytochrome_c-biogenesis_DsbD"/>
</dbReference>
<keyword evidence="1" id="KW-1133">Transmembrane helix</keyword>
<name>A0ABV5M8Y1_9ACTN</name>
<feature type="transmembrane region" description="Helical" evidence="1">
    <location>
        <begin position="128"/>
        <end position="155"/>
    </location>
</feature>
<evidence type="ECO:0000313" key="2">
    <source>
        <dbReference type="EMBL" id="MFB9445330.1"/>
    </source>
</evidence>
<keyword evidence="1" id="KW-0812">Transmembrane</keyword>
<dbReference type="EMBL" id="JBHMCA010000042">
    <property type="protein sequence ID" value="MFB9445330.1"/>
    <property type="molecule type" value="Genomic_DNA"/>
</dbReference>
<feature type="transmembrane region" description="Helical" evidence="1">
    <location>
        <begin position="261"/>
        <end position="281"/>
    </location>
</feature>
<feature type="transmembrane region" description="Helical" evidence="1">
    <location>
        <begin position="53"/>
        <end position="75"/>
    </location>
</feature>
<evidence type="ECO:0000256" key="1">
    <source>
        <dbReference type="SAM" id="Phobius"/>
    </source>
</evidence>
<feature type="transmembrane region" description="Helical" evidence="1">
    <location>
        <begin position="167"/>
        <end position="193"/>
    </location>
</feature>
<dbReference type="PANTHER" id="PTHR31272:SF4">
    <property type="entry name" value="CYTOCHROME C-TYPE BIOGENESIS PROTEIN HI_1454-RELATED"/>
    <property type="match status" value="1"/>
</dbReference>
<feature type="transmembrane region" description="Helical" evidence="1">
    <location>
        <begin position="205"/>
        <end position="226"/>
    </location>
</feature>
<proteinExistence type="predicted"/>
<reference evidence="2 3" key="1">
    <citation type="submission" date="2024-09" db="EMBL/GenBank/DDBJ databases">
        <authorList>
            <person name="Sun Q."/>
            <person name="Mori K."/>
        </authorList>
    </citation>
    <scope>NUCLEOTIDE SEQUENCE [LARGE SCALE GENOMIC DNA]</scope>
    <source>
        <strain evidence="2 3">JCM 3307</strain>
    </source>
</reference>
<dbReference type="Proteomes" id="UP001589608">
    <property type="component" value="Unassembled WGS sequence"/>
</dbReference>
<dbReference type="RefSeq" id="WP_246656254.1">
    <property type="nucleotide sequence ID" value="NZ_CP061913.1"/>
</dbReference>
<organism evidence="2 3">
    <name type="scientific">Dactylosporangium vinaceum</name>
    <dbReference type="NCBI Taxonomy" id="53362"/>
    <lineage>
        <taxon>Bacteria</taxon>
        <taxon>Bacillati</taxon>
        <taxon>Actinomycetota</taxon>
        <taxon>Actinomycetes</taxon>
        <taxon>Micromonosporales</taxon>
        <taxon>Micromonosporaceae</taxon>
        <taxon>Dactylosporangium</taxon>
    </lineage>
</organism>
<sequence>MGRLPGPALTMLLLALAAGVLAAVNPCGFALLPAYLSLLVLDEGESRRRAVGRALLSTLGLTIGFVGVFGLVGAALTPALGWLPQRLPWFTIGFGLLLAVLGGWLAAGHRLPALPWRPSRAPALTRSLPSMALFGAAYALASLSCTIGPFLAIVVSSLQASSAWDGIGLFVAYAAGMGLVVGAAAVAVALVRTSLLARVRRSGPLIARAAGVLMLLTGAYVAYYGWYEVRLAADGPRALRDPVIRAAAGVQERLAHGLDSAGVSVITAAFLVLLLAALVLGRRAAHRS</sequence>
<protein>
    <submittedName>
        <fullName evidence="2">Cytochrome c biogenesis CcdA family protein</fullName>
    </submittedName>
</protein>